<dbReference type="PANTHER" id="PTHR33608:SF3">
    <property type="entry name" value="SLR2013 PROTEIN"/>
    <property type="match status" value="1"/>
</dbReference>
<protein>
    <submittedName>
        <fullName evidence="2">DUF58 domain-containing protein</fullName>
    </submittedName>
</protein>
<feature type="domain" description="DUF58" evidence="1">
    <location>
        <begin position="190"/>
        <end position="361"/>
    </location>
</feature>
<accession>A0A9E7APX3</accession>
<dbReference type="Pfam" id="PF01882">
    <property type="entry name" value="DUF58"/>
    <property type="match status" value="1"/>
</dbReference>
<sequence length="428" mass="46916">MFASKRLALLLAPCLLLVFLSTRAALIWDLAVICLALLDAFLAPKPLELRVERENGTTVRLGQPSSARITITNTAKRTMRGSLRDAWVPSAGASDNFYQFNLGPGQKRRFTTPLQPKRRGKRRADYATVRSLGPLGLAGRQRSLVAPAHVQVLPPFNSRKHLPSRLNLLREMDGRSAVMVRGAGTEFDSLRQYVPGDDVRSIDWRSTARRGEVVVRTWRPERDRHVLIIIDSARHSATRMEEGTRLDVGIDSSFLLSALASAAGDRVEVMALDTRRRAWIAGKKSGELIATMANELADVEPYLGELSAPALNLAASQRLSQHALVVLLSSLEAVSHDQALTDVLAMIAHKHTLIFASAINPQIEQMSHERDNADLAYQAAAAERTLLETNQARSQLKRLGIEVVESAPATLAPALADTYLALKAAGRL</sequence>
<evidence type="ECO:0000313" key="2">
    <source>
        <dbReference type="EMBL" id="UQF79303.1"/>
    </source>
</evidence>
<reference evidence="2" key="1">
    <citation type="submission" date="2022-05" db="EMBL/GenBank/DDBJ databases">
        <title>Using nanopore sequencing to obtain complete genomes from saliva samples.</title>
        <authorList>
            <person name="Baker J.L."/>
        </authorList>
    </citation>
    <scope>NUCLEOTIDE SEQUENCE</scope>
    <source>
        <strain evidence="2">JCVI-JB-Ag32</strain>
    </source>
</reference>
<proteinExistence type="predicted"/>
<gene>
    <name evidence="2" type="ORF">M3I41_06860</name>
</gene>
<dbReference type="KEGG" id="agh:M3I41_06860"/>
<evidence type="ECO:0000259" key="1">
    <source>
        <dbReference type="Pfam" id="PF01882"/>
    </source>
</evidence>
<evidence type="ECO:0000313" key="3">
    <source>
        <dbReference type="Proteomes" id="UP000830236"/>
    </source>
</evidence>
<name>A0A9E7APX3_9ACTO</name>
<dbReference type="EMBL" id="CP097095">
    <property type="protein sequence ID" value="UQF79303.1"/>
    <property type="molecule type" value="Genomic_DNA"/>
</dbReference>
<dbReference type="PANTHER" id="PTHR33608">
    <property type="entry name" value="BLL2464 PROTEIN"/>
    <property type="match status" value="1"/>
</dbReference>
<dbReference type="InterPro" id="IPR002881">
    <property type="entry name" value="DUF58"/>
</dbReference>
<dbReference type="AlphaFoldDB" id="A0A9E7APX3"/>
<dbReference type="Proteomes" id="UP000830236">
    <property type="component" value="Chromosome"/>
</dbReference>
<organism evidence="2 3">
    <name type="scientific">Actinomyces graevenitzii</name>
    <dbReference type="NCBI Taxonomy" id="55565"/>
    <lineage>
        <taxon>Bacteria</taxon>
        <taxon>Bacillati</taxon>
        <taxon>Actinomycetota</taxon>
        <taxon>Actinomycetes</taxon>
        <taxon>Actinomycetales</taxon>
        <taxon>Actinomycetaceae</taxon>
        <taxon>Actinomyces</taxon>
    </lineage>
</organism>